<name>A0AB34FUS9_9HYPO</name>
<organism evidence="2 3">
    <name type="scientific">Purpureocillium lavendulum</name>
    <dbReference type="NCBI Taxonomy" id="1247861"/>
    <lineage>
        <taxon>Eukaryota</taxon>
        <taxon>Fungi</taxon>
        <taxon>Dikarya</taxon>
        <taxon>Ascomycota</taxon>
        <taxon>Pezizomycotina</taxon>
        <taxon>Sordariomycetes</taxon>
        <taxon>Hypocreomycetidae</taxon>
        <taxon>Hypocreales</taxon>
        <taxon>Ophiocordycipitaceae</taxon>
        <taxon>Purpureocillium</taxon>
    </lineage>
</organism>
<dbReference type="InterPro" id="IPR046540">
    <property type="entry name" value="DMFA2_C"/>
</dbReference>
<accession>A0AB34FUS9</accession>
<evidence type="ECO:0000313" key="3">
    <source>
        <dbReference type="Proteomes" id="UP001163105"/>
    </source>
</evidence>
<proteinExistence type="predicted"/>
<sequence length="729" mass="79742">MHSTYPVPSDYPKEIIGYCEPWIANPGDTIDVKNGPEPRVEEIGSVPDGICNGRFQRAHPGSYGIVPDIGLDPLAHFGQRFTVYVQPWLTECDHVQALVSTLDPRERSGVAVVVDEHGMISVLVGQGNRIQTVNSGFAPACRRWTKVDLTARRDDLSLCITPLPHGLEPAQQPATLQMNLDSCLSLASSTQLYLAASLVEEQVDGISRLRPSNHFNGRLDSLTVEAIGECPLTLASYDFSVDIPSDHIVDTSGSNRRGGLVNAPSRAVKGRLWDGNETDWTKDPRAYGAIHFHEDDLDDAGWDTDFSVQVPKDARSGVYAVEIESTTSAVRDQVVFFVRPTTSGSKFVDGPRVALVMSTFTYLAYANEHQFDLSSPARVEVPGLDDIEFYKDETFHKQDRRRDLGLSCYDVHRDLSAVTYSSAKRPMLNCRPDYINWTGHRPRELSAELIMQGFLEQLGVTYDIVTDHDLHSSGARALEGYTTVITGCHPEYHTLESYVAYEEYLKAGGSHIVWRSGAVAKAYVPLTKSLARDTTRSTVVLAGSGEIEERLPITLLASGVAEKGQAQASTVYDVHLLATFTECVQEGMPDLTSWIFARLDTSSSGELVFGKNALGGLGGGASADEIDRKDVKYGSPANAIVLASSVGHPDTFGLFPEDVGFPMIKTLGTQTDLIRSDMVYYETSGGGAVFSIGSISWYCALGWNNYQNDVAIITENVIRRFSQSSMPSA</sequence>
<dbReference type="EMBL" id="JAQHRD010000003">
    <property type="protein sequence ID" value="KAJ6443233.1"/>
    <property type="molecule type" value="Genomic_DNA"/>
</dbReference>
<protein>
    <recommendedName>
        <fullName evidence="1">N,N-dimethylformamidase beta subunit-like C-terminal domain-containing protein</fullName>
    </recommendedName>
</protein>
<evidence type="ECO:0000259" key="1">
    <source>
        <dbReference type="Pfam" id="PF20254"/>
    </source>
</evidence>
<evidence type="ECO:0000313" key="2">
    <source>
        <dbReference type="EMBL" id="KAJ6443233.1"/>
    </source>
</evidence>
<comment type="caution">
    <text evidence="2">The sequence shown here is derived from an EMBL/GenBank/DDBJ whole genome shotgun (WGS) entry which is preliminary data.</text>
</comment>
<keyword evidence="3" id="KW-1185">Reference proteome</keyword>
<reference evidence="2" key="1">
    <citation type="submission" date="2023-01" db="EMBL/GenBank/DDBJ databases">
        <title>The growth and conidiation of Purpureocillium lavendulum are regulated by nitrogen source and histone H3K14 acetylation.</title>
        <authorList>
            <person name="Tang P."/>
            <person name="Han J."/>
            <person name="Zhang C."/>
            <person name="Tang P."/>
            <person name="Qi F."/>
            <person name="Zhang K."/>
            <person name="Liang L."/>
        </authorList>
    </citation>
    <scope>NUCLEOTIDE SEQUENCE</scope>
    <source>
        <strain evidence="2">YMF1.00683</strain>
    </source>
</reference>
<dbReference type="AlphaFoldDB" id="A0AB34FUS9"/>
<gene>
    <name evidence="2" type="ORF">O9K51_04412</name>
</gene>
<dbReference type="Pfam" id="PF20254">
    <property type="entry name" value="DMFA2_C"/>
    <property type="match status" value="1"/>
</dbReference>
<dbReference type="Proteomes" id="UP001163105">
    <property type="component" value="Unassembled WGS sequence"/>
</dbReference>
<feature type="domain" description="N,N-dimethylformamidase beta subunit-like C-terminal" evidence="1">
    <location>
        <begin position="266"/>
        <end position="708"/>
    </location>
</feature>